<gene>
    <name evidence="1" type="ORF">PGT21_031066</name>
</gene>
<dbReference type="AlphaFoldDB" id="A0A5B0P8G3"/>
<comment type="caution">
    <text evidence="1">The sequence shown here is derived from an EMBL/GenBank/DDBJ whole genome shotgun (WGS) entry which is preliminary data.</text>
</comment>
<evidence type="ECO:0000313" key="2">
    <source>
        <dbReference type="Proteomes" id="UP000324748"/>
    </source>
</evidence>
<keyword evidence="2" id="KW-1185">Reference proteome</keyword>
<protein>
    <submittedName>
        <fullName evidence="1">Uncharacterized protein</fullName>
    </submittedName>
</protein>
<name>A0A5B0P8G3_PUCGR</name>
<proteinExistence type="predicted"/>
<sequence>MSSSVQGHGTRLENNISFFSCISLLRSLCEEGIGQLDRTTRNVTNQAGSIQVTIKLNPDSCKIEPVSDQPVKPSECSQSFIIGRGKFVKAIMFRNTHNCTIKRQIRFSK</sequence>
<dbReference type="Proteomes" id="UP000324748">
    <property type="component" value="Unassembled WGS sequence"/>
</dbReference>
<dbReference type="EMBL" id="VSWC01000067">
    <property type="protein sequence ID" value="KAA1096894.1"/>
    <property type="molecule type" value="Genomic_DNA"/>
</dbReference>
<organism evidence="1 2">
    <name type="scientific">Puccinia graminis f. sp. tritici</name>
    <dbReference type="NCBI Taxonomy" id="56615"/>
    <lineage>
        <taxon>Eukaryota</taxon>
        <taxon>Fungi</taxon>
        <taxon>Dikarya</taxon>
        <taxon>Basidiomycota</taxon>
        <taxon>Pucciniomycotina</taxon>
        <taxon>Pucciniomycetes</taxon>
        <taxon>Pucciniales</taxon>
        <taxon>Pucciniaceae</taxon>
        <taxon>Puccinia</taxon>
    </lineage>
</organism>
<accession>A0A5B0P8G3</accession>
<reference evidence="1 2" key="1">
    <citation type="submission" date="2019-05" db="EMBL/GenBank/DDBJ databases">
        <title>Emergence of the Ug99 lineage of the wheat stem rust pathogen through somatic hybridization.</title>
        <authorList>
            <person name="Li F."/>
            <person name="Upadhyaya N.M."/>
            <person name="Sperschneider J."/>
            <person name="Matny O."/>
            <person name="Nguyen-Phuc H."/>
            <person name="Mago R."/>
            <person name="Raley C."/>
            <person name="Miller M.E."/>
            <person name="Silverstein K.A.T."/>
            <person name="Henningsen E."/>
            <person name="Hirsch C.D."/>
            <person name="Visser B."/>
            <person name="Pretorius Z.A."/>
            <person name="Steffenson B.J."/>
            <person name="Schwessinger B."/>
            <person name="Dodds P.N."/>
            <person name="Figueroa M."/>
        </authorList>
    </citation>
    <scope>NUCLEOTIDE SEQUENCE [LARGE SCALE GENOMIC DNA]</scope>
    <source>
        <strain evidence="1">21-0</strain>
    </source>
</reference>
<evidence type="ECO:0000313" key="1">
    <source>
        <dbReference type="EMBL" id="KAA1096894.1"/>
    </source>
</evidence>